<feature type="binding site" evidence="14">
    <location>
        <position position="155"/>
    </location>
    <ligand>
        <name>ATP</name>
        <dbReference type="ChEBI" id="CHEBI:30616"/>
    </ligand>
</feature>
<gene>
    <name evidence="17" type="ORF">DVS28_a3164</name>
</gene>
<dbReference type="NCBIfam" id="TIGR00057">
    <property type="entry name" value="L-threonylcarbamoyladenylate synthase"/>
    <property type="match status" value="1"/>
</dbReference>
<dbReference type="InterPro" id="IPR050156">
    <property type="entry name" value="TC-AMP_synthase_SUA5"/>
</dbReference>
<evidence type="ECO:0000256" key="11">
    <source>
        <dbReference type="ARBA" id="ARBA00029774"/>
    </source>
</evidence>
<evidence type="ECO:0000256" key="10">
    <source>
        <dbReference type="ARBA" id="ARBA00022840"/>
    </source>
</evidence>
<dbReference type="GO" id="GO:0008033">
    <property type="term" value="P:tRNA processing"/>
    <property type="evidence" value="ECO:0007669"/>
    <property type="project" value="UniProtKB-KW"/>
</dbReference>
<feature type="region of interest" description="Disordered" evidence="15">
    <location>
        <begin position="209"/>
        <end position="228"/>
    </location>
</feature>
<dbReference type="RefSeq" id="WP_216826071.1">
    <property type="nucleotide sequence ID" value="NZ_CP031165.1"/>
</dbReference>
<comment type="similarity">
    <text evidence="2 13">Belongs to the SUA5 family.</text>
</comment>
<protein>
    <recommendedName>
        <fullName evidence="4 13">Threonylcarbamoyl-AMP synthase</fullName>
        <shortName evidence="13">TC-AMP synthase</shortName>
        <ecNumber evidence="3 13">2.7.7.87</ecNumber>
    </recommendedName>
    <alternativeName>
        <fullName evidence="11 13">L-threonylcarbamoyladenylate synthase</fullName>
    </alternativeName>
</protein>
<dbReference type="InterPro" id="IPR017945">
    <property type="entry name" value="DHBP_synth_RibB-like_a/b_dom"/>
</dbReference>
<proteinExistence type="inferred from homology"/>
<dbReference type="GO" id="GO:0061710">
    <property type="term" value="F:L-threonylcarbamoyladenylate synthase"/>
    <property type="evidence" value="ECO:0007669"/>
    <property type="project" value="UniProtKB-EC"/>
</dbReference>
<dbReference type="Gene3D" id="3.90.870.10">
    <property type="entry name" value="DHBP synthase"/>
    <property type="match status" value="1"/>
</dbReference>
<dbReference type="Proteomes" id="UP000264006">
    <property type="component" value="Chromosome"/>
</dbReference>
<feature type="binding site" evidence="14">
    <location>
        <position position="67"/>
    </location>
    <ligand>
        <name>ATP</name>
        <dbReference type="ChEBI" id="CHEBI:30616"/>
    </ligand>
</feature>
<evidence type="ECO:0000256" key="13">
    <source>
        <dbReference type="PIRNR" id="PIRNR004930"/>
    </source>
</evidence>
<dbReference type="Gene3D" id="3.40.50.11030">
    <property type="entry name" value="Threonylcarbamoyl-AMP synthase, C-terminal domain"/>
    <property type="match status" value="1"/>
</dbReference>
<feature type="binding site" evidence="14">
    <location>
        <position position="199"/>
    </location>
    <ligand>
        <name>ATP</name>
        <dbReference type="ChEBI" id="CHEBI:30616"/>
    </ligand>
</feature>
<feature type="binding site" evidence="14">
    <location>
        <position position="185"/>
    </location>
    <ligand>
        <name>L-threonine</name>
        <dbReference type="ChEBI" id="CHEBI:57926"/>
    </ligand>
</feature>
<feature type="binding site" evidence="14">
    <location>
        <position position="63"/>
    </location>
    <ligand>
        <name>ATP</name>
        <dbReference type="ChEBI" id="CHEBI:30616"/>
    </ligand>
</feature>
<dbReference type="Pfam" id="PF03481">
    <property type="entry name" value="Sua5_C"/>
    <property type="match status" value="1"/>
</dbReference>
<dbReference type="GO" id="GO:0003725">
    <property type="term" value="F:double-stranded RNA binding"/>
    <property type="evidence" value="ECO:0007669"/>
    <property type="project" value="UniProtKB-UniRule"/>
</dbReference>
<dbReference type="SUPFAM" id="SSF55821">
    <property type="entry name" value="YrdC/RibB"/>
    <property type="match status" value="1"/>
</dbReference>
<feature type="binding site" evidence="14">
    <location>
        <position position="147"/>
    </location>
    <ligand>
        <name>ATP</name>
        <dbReference type="ChEBI" id="CHEBI:30616"/>
    </ligand>
</feature>
<dbReference type="EC" id="2.7.7.87" evidence="3 13"/>
<comment type="subcellular location">
    <subcellularLocation>
        <location evidence="1 13">Cytoplasm</location>
    </subcellularLocation>
</comment>
<keyword evidence="6 13" id="KW-0808">Transferase</keyword>
<feature type="binding site" evidence="14">
    <location>
        <position position="72"/>
    </location>
    <ligand>
        <name>L-threonine</name>
        <dbReference type="ChEBI" id="CHEBI:57926"/>
    </ligand>
</feature>
<evidence type="ECO:0000256" key="6">
    <source>
        <dbReference type="ARBA" id="ARBA00022679"/>
    </source>
</evidence>
<feature type="region of interest" description="Disordered" evidence="15">
    <location>
        <begin position="318"/>
        <end position="348"/>
    </location>
</feature>
<keyword evidence="9 13" id="KW-0547">Nucleotide-binding</keyword>
<evidence type="ECO:0000256" key="15">
    <source>
        <dbReference type="SAM" id="MobiDB-lite"/>
    </source>
</evidence>
<comment type="catalytic activity">
    <reaction evidence="12 13">
        <text>L-threonine + hydrogencarbonate + ATP = L-threonylcarbamoyladenylate + diphosphate + H2O</text>
        <dbReference type="Rhea" id="RHEA:36407"/>
        <dbReference type="ChEBI" id="CHEBI:15377"/>
        <dbReference type="ChEBI" id="CHEBI:17544"/>
        <dbReference type="ChEBI" id="CHEBI:30616"/>
        <dbReference type="ChEBI" id="CHEBI:33019"/>
        <dbReference type="ChEBI" id="CHEBI:57926"/>
        <dbReference type="ChEBI" id="CHEBI:73682"/>
        <dbReference type="EC" id="2.7.7.87"/>
    </reaction>
</comment>
<dbReference type="FunFam" id="3.90.870.10:FF:000009">
    <property type="entry name" value="Threonylcarbamoyl-AMP synthase, putative"/>
    <property type="match status" value="1"/>
</dbReference>
<evidence type="ECO:0000256" key="12">
    <source>
        <dbReference type="ARBA" id="ARBA00048366"/>
    </source>
</evidence>
<evidence type="ECO:0000256" key="2">
    <source>
        <dbReference type="ARBA" id="ARBA00007663"/>
    </source>
</evidence>
<dbReference type="KEGG" id="euz:DVS28_a3164"/>
<evidence type="ECO:0000256" key="14">
    <source>
        <dbReference type="PIRSR" id="PIRSR004930-1"/>
    </source>
</evidence>
<feature type="binding site" evidence="14">
    <location>
        <position position="40"/>
    </location>
    <ligand>
        <name>L-threonine</name>
        <dbReference type="ChEBI" id="CHEBI:57926"/>
    </ligand>
</feature>
<evidence type="ECO:0000256" key="3">
    <source>
        <dbReference type="ARBA" id="ARBA00012584"/>
    </source>
</evidence>
<keyword evidence="7 13" id="KW-0819">tRNA processing</keyword>
<evidence type="ECO:0000256" key="1">
    <source>
        <dbReference type="ARBA" id="ARBA00004496"/>
    </source>
</evidence>
<dbReference type="PIRSF" id="PIRSF004930">
    <property type="entry name" value="Tln_factor_SUA5"/>
    <property type="match status" value="1"/>
</dbReference>
<comment type="function">
    <text evidence="13">Required for the formation of a threonylcarbamoyl group on adenosine at position 37 (t(6)A37) in tRNAs that read codons beginning with adenine.</text>
</comment>
<evidence type="ECO:0000313" key="17">
    <source>
        <dbReference type="EMBL" id="AXV07840.1"/>
    </source>
</evidence>
<keyword evidence="18" id="KW-1185">Reference proteome</keyword>
<organism evidence="17 18">
    <name type="scientific">Euzebya pacifica</name>
    <dbReference type="NCBI Taxonomy" id="1608957"/>
    <lineage>
        <taxon>Bacteria</taxon>
        <taxon>Bacillati</taxon>
        <taxon>Actinomycetota</taxon>
        <taxon>Nitriliruptoria</taxon>
        <taxon>Euzebyales</taxon>
    </lineage>
</organism>
<dbReference type="InterPro" id="IPR006070">
    <property type="entry name" value="Sua5-like_dom"/>
</dbReference>
<keyword evidence="8 13" id="KW-0548">Nucleotidyltransferase</keyword>
<evidence type="ECO:0000256" key="9">
    <source>
        <dbReference type="ARBA" id="ARBA00022741"/>
    </source>
</evidence>
<dbReference type="PANTHER" id="PTHR17490">
    <property type="entry name" value="SUA5"/>
    <property type="match status" value="1"/>
</dbReference>
<dbReference type="Pfam" id="PF01300">
    <property type="entry name" value="Sua5_yciO_yrdC"/>
    <property type="match status" value="1"/>
</dbReference>
<feature type="binding site" evidence="14">
    <location>
        <position position="145"/>
    </location>
    <ligand>
        <name>L-threonine</name>
        <dbReference type="ChEBI" id="CHEBI:57926"/>
    </ligand>
</feature>
<dbReference type="GO" id="GO:0000049">
    <property type="term" value="F:tRNA binding"/>
    <property type="evidence" value="ECO:0007669"/>
    <property type="project" value="TreeGrafter"/>
</dbReference>
<dbReference type="GO" id="GO:0005524">
    <property type="term" value="F:ATP binding"/>
    <property type="evidence" value="ECO:0007669"/>
    <property type="project" value="UniProtKB-UniRule"/>
</dbReference>
<evidence type="ECO:0000256" key="5">
    <source>
        <dbReference type="ARBA" id="ARBA00022490"/>
    </source>
</evidence>
<feature type="binding site" evidence="14">
    <location>
        <position position="125"/>
    </location>
    <ligand>
        <name>L-threonine</name>
        <dbReference type="ChEBI" id="CHEBI:57926"/>
    </ligand>
</feature>
<feature type="domain" description="YrdC-like" evidence="16">
    <location>
        <begin position="18"/>
        <end position="203"/>
    </location>
</feature>
<evidence type="ECO:0000256" key="7">
    <source>
        <dbReference type="ARBA" id="ARBA00022694"/>
    </source>
</evidence>
<dbReference type="InterPro" id="IPR038385">
    <property type="entry name" value="Sua5/YwlC_C"/>
</dbReference>
<keyword evidence="10 13" id="KW-0067">ATP-binding</keyword>
<dbReference type="EMBL" id="CP031165">
    <property type="protein sequence ID" value="AXV07840.1"/>
    <property type="molecule type" value="Genomic_DNA"/>
</dbReference>
<keyword evidence="5 13" id="KW-0963">Cytoplasm</keyword>
<feature type="binding site" evidence="14">
    <location>
        <position position="228"/>
    </location>
    <ligand>
        <name>ATP</name>
        <dbReference type="ChEBI" id="CHEBI:30616"/>
    </ligand>
</feature>
<dbReference type="GO" id="GO:0006450">
    <property type="term" value="P:regulation of translational fidelity"/>
    <property type="evidence" value="ECO:0007669"/>
    <property type="project" value="TreeGrafter"/>
</dbReference>
<dbReference type="InterPro" id="IPR005145">
    <property type="entry name" value="Sua5_C"/>
</dbReference>
<evidence type="ECO:0000256" key="8">
    <source>
        <dbReference type="ARBA" id="ARBA00022695"/>
    </source>
</evidence>
<accession>A0A346Y043</accession>
<evidence type="ECO:0000313" key="18">
    <source>
        <dbReference type="Proteomes" id="UP000264006"/>
    </source>
</evidence>
<feature type="compositionally biased region" description="Low complexity" evidence="15">
    <location>
        <begin position="328"/>
        <end position="348"/>
    </location>
</feature>
<dbReference type="InterPro" id="IPR010923">
    <property type="entry name" value="T(6)A37_SUA5"/>
</dbReference>
<name>A0A346Y043_9ACTN</name>
<evidence type="ECO:0000259" key="16">
    <source>
        <dbReference type="PROSITE" id="PS51163"/>
    </source>
</evidence>
<dbReference type="PANTHER" id="PTHR17490:SF16">
    <property type="entry name" value="THREONYLCARBAMOYL-AMP SYNTHASE"/>
    <property type="match status" value="1"/>
</dbReference>
<dbReference type="GO" id="GO:0005737">
    <property type="term" value="C:cytoplasm"/>
    <property type="evidence" value="ECO:0007669"/>
    <property type="project" value="UniProtKB-SubCell"/>
</dbReference>
<evidence type="ECO:0000256" key="4">
    <source>
        <dbReference type="ARBA" id="ARBA00015492"/>
    </source>
</evidence>
<dbReference type="AlphaFoldDB" id="A0A346Y043"/>
<dbReference type="PROSITE" id="PS51163">
    <property type="entry name" value="YRDC"/>
    <property type="match status" value="1"/>
</dbReference>
<sequence length="348" mass="35816">MTASLLAIPDDLPDGDLRALLASPAAALRDGGLVAFPTETVYGLGADALSTRAVERIFHAKGRPSDNPLIVHLADASWMDRVAVVTPLARALAERFWPGPLTLVLARRDRVPEATAAGLDSVAVRVPASRVARLLIDTAGTPVAAPSANRSGRPSPTTAAHVATDLGEDLDWIIDGGPCEIGIESTVVDARGDAPVVLREGSVTREMLGDRGAIGDPSRSPGTRHAHYQPRAAVRIAPVGRGQEVAADVASTGARVGLVTGDAIGVPSAVTLLAAPVDDDAMARELYAALRRADDLGLDVVVVEAVTDTGVGRAVMDRLRRAGTPNDPAAAGSSRGASRPQAGGTPER</sequence>
<reference evidence="17 18" key="1">
    <citation type="submission" date="2018-09" db="EMBL/GenBank/DDBJ databases">
        <title>Complete genome sequence of Euzebya sp. DY32-46 isolated from seawater of Pacific Ocean.</title>
        <authorList>
            <person name="Xu L."/>
            <person name="Wu Y.-H."/>
            <person name="Xu X.-W."/>
        </authorList>
    </citation>
    <scope>NUCLEOTIDE SEQUENCE [LARGE SCALE GENOMIC DNA]</scope>
    <source>
        <strain evidence="17 18">DY32-46</strain>
    </source>
</reference>